<evidence type="ECO:0000256" key="11">
    <source>
        <dbReference type="SAM" id="SignalP"/>
    </source>
</evidence>
<dbReference type="EMBL" id="MBFT01000127">
    <property type="protein sequence ID" value="PVU96910.1"/>
    <property type="molecule type" value="Genomic_DNA"/>
</dbReference>
<dbReference type="Proteomes" id="UP000245699">
    <property type="component" value="Unassembled WGS sequence"/>
</dbReference>
<dbReference type="GO" id="GO:0003756">
    <property type="term" value="F:protein disulfide isomerase activity"/>
    <property type="evidence" value="ECO:0007669"/>
    <property type="project" value="UniProtKB-EC"/>
</dbReference>
<dbReference type="PRINTS" id="PR00421">
    <property type="entry name" value="THIOREDOXIN"/>
</dbReference>
<evidence type="ECO:0000256" key="9">
    <source>
        <dbReference type="RuleBase" id="RU004208"/>
    </source>
</evidence>
<organism evidence="13 14">
    <name type="scientific">Furculomyces boomerangus</name>
    <dbReference type="NCBI Taxonomy" id="61424"/>
    <lineage>
        <taxon>Eukaryota</taxon>
        <taxon>Fungi</taxon>
        <taxon>Fungi incertae sedis</taxon>
        <taxon>Zoopagomycota</taxon>
        <taxon>Kickxellomycotina</taxon>
        <taxon>Harpellomycetes</taxon>
        <taxon>Harpellales</taxon>
        <taxon>Harpellaceae</taxon>
        <taxon>Furculomyces</taxon>
    </lineage>
</organism>
<feature type="region of interest" description="Disordered" evidence="10">
    <location>
        <begin position="391"/>
        <end position="447"/>
    </location>
</feature>
<sequence length="447" mass="50400">MFGLAKLSTILLASTSLIANVAANKDHVVRSLTEKDFDEAVQNAKKGSLIKFFAPWCGHCKTLAPDYLTVSKAFVGKEDQVFIGEVNCDDHKDLCSRFDIKGYPTIKWFDKGDLKSPSDYSSARDTDSILEFLAGKTGIKSEIVKERQYTIELNNNNFELETADGKHYTLVEFMAPWCGHCKSLAPTYEKLAKIFEEEPRVKIAKIDGSEHRSISEKYNVMGFPTLIMFTPDQPEKPIWFEGGRTLENLIAFVNGVSGTNRAEDGSLGETAGRSTKLDSIAKKFLSTSSEKLDDLLKQAKVAQEALKDIHSVFSKYYILVMKRAIAKKDFISTEAARVSKIIKDGGMSRKVLDAMKTRLNILKVFLDQTESIEELEKKASEKLKELIKKEPVKEEEPVKAEEPAKVEEKKKVEEPAKVEEEKKIEEPAKVEEEKKEQKAKPKEREEL</sequence>
<dbReference type="Pfam" id="PF07749">
    <property type="entry name" value="ERp29"/>
    <property type="match status" value="1"/>
</dbReference>
<keyword evidence="7" id="KW-0413">Isomerase</keyword>
<evidence type="ECO:0000256" key="8">
    <source>
        <dbReference type="ARBA" id="ARBA00023284"/>
    </source>
</evidence>
<keyword evidence="6" id="KW-1015">Disulfide bond</keyword>
<dbReference type="InterPro" id="IPR051063">
    <property type="entry name" value="PDI"/>
</dbReference>
<dbReference type="EC" id="5.3.4.1" evidence="3"/>
<dbReference type="InterPro" id="IPR036249">
    <property type="entry name" value="Thioredoxin-like_sf"/>
</dbReference>
<evidence type="ECO:0000256" key="4">
    <source>
        <dbReference type="ARBA" id="ARBA00022729"/>
    </source>
</evidence>
<feature type="chain" id="PRO_5015781448" description="protein disulfide-isomerase" evidence="11">
    <location>
        <begin position="24"/>
        <end position="447"/>
    </location>
</feature>
<feature type="domain" description="Thioredoxin" evidence="12">
    <location>
        <begin position="11"/>
        <end position="138"/>
    </location>
</feature>
<dbReference type="GO" id="GO:0005783">
    <property type="term" value="C:endoplasmic reticulum"/>
    <property type="evidence" value="ECO:0007669"/>
    <property type="project" value="InterPro"/>
</dbReference>
<dbReference type="InterPro" id="IPR017937">
    <property type="entry name" value="Thioredoxin_CS"/>
</dbReference>
<dbReference type="PANTHER" id="PTHR45672">
    <property type="entry name" value="PROTEIN DISULFIDE-ISOMERASE C17H9.14C-RELATED"/>
    <property type="match status" value="1"/>
</dbReference>
<dbReference type="PROSITE" id="PS00194">
    <property type="entry name" value="THIOREDOXIN_1"/>
    <property type="match status" value="1"/>
</dbReference>
<gene>
    <name evidence="13" type="ORF">BB559_002210</name>
</gene>
<evidence type="ECO:0000256" key="2">
    <source>
        <dbReference type="ARBA" id="ARBA00006347"/>
    </source>
</evidence>
<comment type="caution">
    <text evidence="13">The sequence shown here is derived from an EMBL/GenBank/DDBJ whole genome shotgun (WGS) entry which is preliminary data.</text>
</comment>
<dbReference type="SUPFAM" id="SSF47933">
    <property type="entry name" value="ERP29 C domain-like"/>
    <property type="match status" value="1"/>
</dbReference>
<name>A0A2T9YX42_9FUNG</name>
<evidence type="ECO:0000259" key="12">
    <source>
        <dbReference type="PROSITE" id="PS51352"/>
    </source>
</evidence>
<dbReference type="Gene3D" id="3.40.30.10">
    <property type="entry name" value="Glutaredoxin"/>
    <property type="match status" value="2"/>
</dbReference>
<keyword evidence="5" id="KW-0677">Repeat</keyword>
<dbReference type="InterPro" id="IPR005788">
    <property type="entry name" value="PDI_thioredoxin-like_dom"/>
</dbReference>
<feature type="domain" description="Thioredoxin" evidence="12">
    <location>
        <begin position="149"/>
        <end position="258"/>
    </location>
</feature>
<dbReference type="STRING" id="61424.A0A2T9YX42"/>
<keyword evidence="4 11" id="KW-0732">Signal</keyword>
<evidence type="ECO:0000256" key="5">
    <source>
        <dbReference type="ARBA" id="ARBA00022737"/>
    </source>
</evidence>
<keyword evidence="14" id="KW-1185">Reference proteome</keyword>
<evidence type="ECO:0000256" key="7">
    <source>
        <dbReference type="ARBA" id="ARBA00023235"/>
    </source>
</evidence>
<evidence type="ECO:0000256" key="6">
    <source>
        <dbReference type="ARBA" id="ARBA00023157"/>
    </source>
</evidence>
<dbReference type="CDD" id="cd00238">
    <property type="entry name" value="ERp29c"/>
    <property type="match status" value="1"/>
</dbReference>
<dbReference type="InterPro" id="IPR013766">
    <property type="entry name" value="Thioredoxin_domain"/>
</dbReference>
<dbReference type="PANTHER" id="PTHR45672:SF11">
    <property type="entry name" value="PROTEIN DISULFIDE-ISOMERASE C17H9.14C"/>
    <property type="match status" value="1"/>
</dbReference>
<reference evidence="13 14" key="1">
    <citation type="journal article" date="2018" name="MBio">
        <title>Comparative Genomics Reveals the Core Gene Toolbox for the Fungus-Insect Symbiosis.</title>
        <authorList>
            <person name="Wang Y."/>
            <person name="Stata M."/>
            <person name="Wang W."/>
            <person name="Stajich J.E."/>
            <person name="White M.M."/>
            <person name="Moncalvo J.M."/>
        </authorList>
    </citation>
    <scope>NUCLEOTIDE SEQUENCE [LARGE SCALE GENOMIC DNA]</scope>
    <source>
        <strain evidence="13 14">AUS-77-4</strain>
    </source>
</reference>
<dbReference type="AlphaFoldDB" id="A0A2T9YX42"/>
<dbReference type="NCBIfam" id="TIGR01126">
    <property type="entry name" value="pdi_dom"/>
    <property type="match status" value="2"/>
</dbReference>
<evidence type="ECO:0000256" key="10">
    <source>
        <dbReference type="SAM" id="MobiDB-lite"/>
    </source>
</evidence>
<dbReference type="InterPro" id="IPR036356">
    <property type="entry name" value="ERp29_C_sf"/>
</dbReference>
<comment type="catalytic activity">
    <reaction evidence="1">
        <text>Catalyzes the rearrangement of -S-S- bonds in proteins.</text>
        <dbReference type="EC" id="5.3.4.1"/>
    </reaction>
</comment>
<dbReference type="Gene3D" id="1.20.1150.12">
    <property type="entry name" value="Endoplasmic reticulum resident protein 29, C-terminal domain"/>
    <property type="match status" value="1"/>
</dbReference>
<dbReference type="SUPFAM" id="SSF52833">
    <property type="entry name" value="Thioredoxin-like"/>
    <property type="match status" value="2"/>
</dbReference>
<dbReference type="InterPro" id="IPR011679">
    <property type="entry name" value="ERp29_C"/>
</dbReference>
<proteinExistence type="inferred from homology"/>
<evidence type="ECO:0000313" key="14">
    <source>
        <dbReference type="Proteomes" id="UP000245699"/>
    </source>
</evidence>
<dbReference type="PROSITE" id="PS51352">
    <property type="entry name" value="THIOREDOXIN_2"/>
    <property type="match status" value="2"/>
</dbReference>
<evidence type="ECO:0000256" key="3">
    <source>
        <dbReference type="ARBA" id="ARBA00012723"/>
    </source>
</evidence>
<dbReference type="OrthoDB" id="10264505at2759"/>
<dbReference type="GO" id="GO:0006457">
    <property type="term" value="P:protein folding"/>
    <property type="evidence" value="ECO:0007669"/>
    <property type="project" value="TreeGrafter"/>
</dbReference>
<evidence type="ECO:0000313" key="13">
    <source>
        <dbReference type="EMBL" id="PVU96910.1"/>
    </source>
</evidence>
<dbReference type="Pfam" id="PF00085">
    <property type="entry name" value="Thioredoxin"/>
    <property type="match status" value="2"/>
</dbReference>
<comment type="similarity">
    <text evidence="2 9">Belongs to the protein disulfide isomerase family.</text>
</comment>
<evidence type="ECO:0000256" key="1">
    <source>
        <dbReference type="ARBA" id="ARBA00001182"/>
    </source>
</evidence>
<protein>
    <recommendedName>
        <fullName evidence="3">protein disulfide-isomerase</fullName>
        <ecNumber evidence="3">5.3.4.1</ecNumber>
    </recommendedName>
</protein>
<feature type="signal peptide" evidence="11">
    <location>
        <begin position="1"/>
        <end position="23"/>
    </location>
</feature>
<keyword evidence="8" id="KW-0676">Redox-active center</keyword>
<accession>A0A2T9YX42</accession>